<feature type="signal peptide" evidence="3">
    <location>
        <begin position="1"/>
        <end position="25"/>
    </location>
</feature>
<dbReference type="AlphaFoldDB" id="I4DUB3"/>
<reference evidence="5" key="1">
    <citation type="submission" date="2012-06" db="EMBL/GenBank/DDBJ databases">
        <title>Identification of serine protease like protease from Agriosphodrus dohrni.</title>
        <authorList>
            <person name="Nagaoka S."/>
            <person name="Akino T T."/>
            <person name="Kimura C."/>
            <person name="Sakakura M."/>
            <person name="Sakata D."/>
        </authorList>
    </citation>
    <scope>NUCLEOTIDE SEQUENCE</scope>
    <source>
        <tissue evidence="5">Reproductive organ</tissue>
    </source>
</reference>
<dbReference type="Pfam" id="PF00089">
    <property type="entry name" value="Trypsin"/>
    <property type="match status" value="2"/>
</dbReference>
<dbReference type="EMBL" id="AB727940">
    <property type="protein sequence ID" value="BAM21503.1"/>
    <property type="molecule type" value="mRNA"/>
</dbReference>
<dbReference type="PROSITE" id="PS00134">
    <property type="entry name" value="TRYPSIN_HIS"/>
    <property type="match status" value="2"/>
</dbReference>
<protein>
    <submittedName>
        <fullName evidence="5">Serine protease like protein</fullName>
    </submittedName>
</protein>
<feature type="domain" description="Peptidase S1" evidence="4">
    <location>
        <begin position="39"/>
        <end position="308"/>
    </location>
</feature>
<dbReference type="InterPro" id="IPR018114">
    <property type="entry name" value="TRYPSIN_HIS"/>
</dbReference>
<comment type="similarity">
    <text evidence="2">Belongs to the peptidase S1 family. CLIP subfamily.</text>
</comment>
<sequence>MDFLKICFLIIFYIINSLLNHQLEALPFKSLLSTRYKRIVSGDLSEEGEFPWMTAIFIYDKYSCSGALITERHVLTAGHCFQALEFSIPASEVKIAVVLSAGHCFQALEFSIPASEVKIAVGIVSLSEVSKPRVLYPINRLFMYPTLQYEEVNDVITPLNDLAVAQLINKITFSPLALPLKLPHRDKDFTNYTATIAGWGATYELANHPSNDLLYTTVKILDMNTCLETPIRRHVSRAVKLDSILCAYGGRNDGCKGDSGAPLIVRTSPSVIELAGIMSWGVGCGCSQYPAVYTKTSYYIDWITSSTSMFLEDEQ</sequence>
<dbReference type="InterPro" id="IPR001254">
    <property type="entry name" value="Trypsin_dom"/>
</dbReference>
<dbReference type="PANTHER" id="PTHR24256">
    <property type="entry name" value="TRYPTASE-RELATED"/>
    <property type="match status" value="1"/>
</dbReference>
<evidence type="ECO:0000256" key="3">
    <source>
        <dbReference type="SAM" id="SignalP"/>
    </source>
</evidence>
<dbReference type="InterPro" id="IPR001314">
    <property type="entry name" value="Peptidase_S1A"/>
</dbReference>
<proteinExistence type="evidence at transcript level"/>
<dbReference type="InterPro" id="IPR009003">
    <property type="entry name" value="Peptidase_S1_PA"/>
</dbReference>
<evidence type="ECO:0000256" key="1">
    <source>
        <dbReference type="ARBA" id="ARBA00023157"/>
    </source>
</evidence>
<evidence type="ECO:0000256" key="2">
    <source>
        <dbReference type="ARBA" id="ARBA00024195"/>
    </source>
</evidence>
<feature type="chain" id="PRO_5003689148" evidence="3">
    <location>
        <begin position="26"/>
        <end position="315"/>
    </location>
</feature>
<dbReference type="PROSITE" id="PS50240">
    <property type="entry name" value="TRYPSIN_DOM"/>
    <property type="match status" value="1"/>
</dbReference>
<keyword evidence="3" id="KW-0732">Signal</keyword>
<organism evidence="5">
    <name type="scientific">Agriosphodrus dohrni</name>
    <name type="common">Japanese assassin-bug</name>
    <dbReference type="NCBI Taxonomy" id="184613"/>
    <lineage>
        <taxon>Eukaryota</taxon>
        <taxon>Metazoa</taxon>
        <taxon>Ecdysozoa</taxon>
        <taxon>Arthropoda</taxon>
        <taxon>Hexapoda</taxon>
        <taxon>Insecta</taxon>
        <taxon>Pterygota</taxon>
        <taxon>Neoptera</taxon>
        <taxon>Paraneoptera</taxon>
        <taxon>Hemiptera</taxon>
        <taxon>Heteroptera</taxon>
        <taxon>Panheteroptera</taxon>
        <taxon>Cimicomorpha</taxon>
        <taxon>Reduviidae</taxon>
        <taxon>Harpactorinae</taxon>
        <taxon>Harpactorini</taxon>
        <taxon>Agriosphodrus</taxon>
    </lineage>
</organism>
<keyword evidence="5" id="KW-0645">Protease</keyword>
<dbReference type="InterPro" id="IPR043504">
    <property type="entry name" value="Peptidase_S1_PA_chymotrypsin"/>
</dbReference>
<evidence type="ECO:0000259" key="4">
    <source>
        <dbReference type="PROSITE" id="PS50240"/>
    </source>
</evidence>
<dbReference type="CDD" id="cd00190">
    <property type="entry name" value="Tryp_SPc"/>
    <property type="match status" value="1"/>
</dbReference>
<evidence type="ECO:0000313" key="5">
    <source>
        <dbReference type="EMBL" id="BAM21503.1"/>
    </source>
</evidence>
<dbReference type="SUPFAM" id="SSF50494">
    <property type="entry name" value="Trypsin-like serine proteases"/>
    <property type="match status" value="1"/>
</dbReference>
<keyword evidence="5" id="KW-0378">Hydrolase</keyword>
<dbReference type="Gene3D" id="2.40.10.10">
    <property type="entry name" value="Trypsin-like serine proteases"/>
    <property type="match status" value="2"/>
</dbReference>
<dbReference type="GO" id="GO:0006508">
    <property type="term" value="P:proteolysis"/>
    <property type="evidence" value="ECO:0007669"/>
    <property type="project" value="UniProtKB-KW"/>
</dbReference>
<dbReference type="PRINTS" id="PR00722">
    <property type="entry name" value="CHYMOTRYPSIN"/>
</dbReference>
<dbReference type="GO" id="GO:0004252">
    <property type="term" value="F:serine-type endopeptidase activity"/>
    <property type="evidence" value="ECO:0007669"/>
    <property type="project" value="InterPro"/>
</dbReference>
<accession>I4DUB3</accession>
<dbReference type="InterPro" id="IPR051487">
    <property type="entry name" value="Ser/Thr_Proteases_Immune/Dev"/>
</dbReference>
<name>I4DUB3_AGRDO</name>
<keyword evidence="1" id="KW-1015">Disulfide bond</keyword>
<dbReference type="SMART" id="SM00020">
    <property type="entry name" value="Tryp_SPc"/>
    <property type="match status" value="1"/>
</dbReference>